<gene>
    <name evidence="2" type="ORF">B1H18_03060</name>
</gene>
<feature type="domain" description="PPM-type phosphatase" evidence="1">
    <location>
        <begin position="155"/>
        <end position="344"/>
    </location>
</feature>
<dbReference type="AlphaFoldDB" id="A0A1V4AEJ2"/>
<name>A0A1V4AEJ2_9ACTN</name>
<dbReference type="RefSeq" id="WP_077964555.1">
    <property type="nucleotide sequence ID" value="NZ_CP045178.1"/>
</dbReference>
<dbReference type="InterPro" id="IPR036457">
    <property type="entry name" value="PPM-type-like_dom_sf"/>
</dbReference>
<dbReference type="SUPFAM" id="SSF81606">
    <property type="entry name" value="PP2C-like"/>
    <property type="match status" value="1"/>
</dbReference>
<dbReference type="SMART" id="SM00331">
    <property type="entry name" value="PP2C_SIG"/>
    <property type="match status" value="1"/>
</dbReference>
<dbReference type="InterPro" id="IPR036890">
    <property type="entry name" value="HATPase_C_sf"/>
</dbReference>
<dbReference type="Gene3D" id="3.30.565.10">
    <property type="entry name" value="Histidine kinase-like ATPase, C-terminal domain"/>
    <property type="match status" value="1"/>
</dbReference>
<dbReference type="EMBL" id="MVFC01000002">
    <property type="protein sequence ID" value="OON82056.1"/>
    <property type="molecule type" value="Genomic_DNA"/>
</dbReference>
<dbReference type="Proteomes" id="UP000190539">
    <property type="component" value="Unassembled WGS sequence"/>
</dbReference>
<sequence length="350" mass="36173">MTPLTSRIPIDHASAVPLAAAQARRSALECGLAGGLPDRAAVIASELAANVVNHARDGALYIQRHSAPAGEKSGAGTGGTPGAGCGIDIVAVDSGPGMAHPERCLADGYSTTGTLGHGLGAVRRLADELTVRSQVGMGTVICARLALPGTPPLHPDLGLLRLPAEGEEECGDALGVVDTEYARTAVVIDGLGHGALAAEAGDRALAVFHDDPERPPGELLTRMDRALRHTRGAAVGVLRLRSDGGAEHCGVGNVRVHTVAYDGVRQRRTGQPGVVGWNMPKPVVSTLETAPGTMAVLHSDGVDHRWAHAPSPFLLRQPPRLLGASLAHHHRTTRDDATVLVTGVTRRVSA</sequence>
<keyword evidence="3" id="KW-1185">Reference proteome</keyword>
<dbReference type="InterPro" id="IPR001932">
    <property type="entry name" value="PPM-type_phosphatase-like_dom"/>
</dbReference>
<accession>A0A1V4AEJ2</accession>
<protein>
    <recommendedName>
        <fullName evidence="1">PPM-type phosphatase domain-containing protein</fullName>
    </recommendedName>
</protein>
<dbReference type="PANTHER" id="PTHR35801">
    <property type="entry name" value="PHOSPHOSERINE PHOSPHATASE RSBX"/>
    <property type="match status" value="1"/>
</dbReference>
<dbReference type="Pfam" id="PF13581">
    <property type="entry name" value="HATPase_c_2"/>
    <property type="match status" value="1"/>
</dbReference>
<dbReference type="Gene3D" id="3.60.40.10">
    <property type="entry name" value="PPM-type phosphatase domain"/>
    <property type="match status" value="1"/>
</dbReference>
<evidence type="ECO:0000313" key="3">
    <source>
        <dbReference type="Proteomes" id="UP000190539"/>
    </source>
</evidence>
<dbReference type="STRING" id="83656.B1H18_03060"/>
<dbReference type="SUPFAM" id="SSF55874">
    <property type="entry name" value="ATPase domain of HSP90 chaperone/DNA topoisomerase II/histidine kinase"/>
    <property type="match status" value="1"/>
</dbReference>
<reference evidence="2 3" key="1">
    <citation type="submission" date="2017-02" db="EMBL/GenBank/DDBJ databases">
        <title>Draft Genome Sequence of Streptomyces tsukubaensis F601, a Producer of the immunosuppressant tacrolimus FK506.</title>
        <authorList>
            <person name="Zong G."/>
            <person name="Zhong C."/>
            <person name="Fu J."/>
            <person name="Qin R."/>
            <person name="Cao G."/>
        </authorList>
    </citation>
    <scope>NUCLEOTIDE SEQUENCE [LARGE SCALE GENOMIC DNA]</scope>
    <source>
        <strain evidence="2 3">F601</strain>
    </source>
</reference>
<evidence type="ECO:0000313" key="2">
    <source>
        <dbReference type="EMBL" id="OON82056.1"/>
    </source>
</evidence>
<dbReference type="PANTHER" id="PTHR35801:SF1">
    <property type="entry name" value="PHOSPHOSERINE PHOSPHATASE RSBX"/>
    <property type="match status" value="1"/>
</dbReference>
<evidence type="ECO:0000259" key="1">
    <source>
        <dbReference type="SMART" id="SM00331"/>
    </source>
</evidence>
<proteinExistence type="predicted"/>
<comment type="caution">
    <text evidence="2">The sequence shown here is derived from an EMBL/GenBank/DDBJ whole genome shotgun (WGS) entry which is preliminary data.</text>
</comment>
<organism evidence="2 3">
    <name type="scientific">Streptomyces tsukubensis</name>
    <dbReference type="NCBI Taxonomy" id="83656"/>
    <lineage>
        <taxon>Bacteria</taxon>
        <taxon>Bacillati</taxon>
        <taxon>Actinomycetota</taxon>
        <taxon>Actinomycetes</taxon>
        <taxon>Kitasatosporales</taxon>
        <taxon>Streptomycetaceae</taxon>
        <taxon>Streptomyces</taxon>
    </lineage>
</organism>
<dbReference type="InterPro" id="IPR039248">
    <property type="entry name" value="Ptase_RsbX"/>
</dbReference>
<dbReference type="OrthoDB" id="479131at2"/>
<dbReference type="InterPro" id="IPR003594">
    <property type="entry name" value="HATPase_dom"/>
</dbReference>